<dbReference type="PROSITE" id="PS50280">
    <property type="entry name" value="SET"/>
    <property type="match status" value="1"/>
</dbReference>
<evidence type="ECO:0000256" key="1">
    <source>
        <dbReference type="SAM" id="MobiDB-lite"/>
    </source>
</evidence>
<dbReference type="SUPFAM" id="SSF54928">
    <property type="entry name" value="RNA-binding domain, RBD"/>
    <property type="match status" value="1"/>
</dbReference>
<dbReference type="PANTHER" id="PTHR45660:SF94">
    <property type="entry name" value="HISTONE-LYSINE N-METHYLTRANSFERASE, H3 LYSINE-9 SPECIFIC SUVH4"/>
    <property type="match status" value="1"/>
</dbReference>
<proteinExistence type="predicted"/>
<gene>
    <name evidence="3" type="ORF">POM88_047371</name>
</gene>
<evidence type="ECO:0000313" key="3">
    <source>
        <dbReference type="EMBL" id="KAK1354115.1"/>
    </source>
</evidence>
<feature type="compositionally biased region" description="Basic and acidic residues" evidence="1">
    <location>
        <begin position="7"/>
        <end position="23"/>
    </location>
</feature>
<reference evidence="3" key="2">
    <citation type="submission" date="2023-05" db="EMBL/GenBank/DDBJ databases">
        <authorList>
            <person name="Schelkunov M.I."/>
        </authorList>
    </citation>
    <scope>NUCLEOTIDE SEQUENCE</scope>
    <source>
        <strain evidence="3">Hsosn_3</strain>
        <tissue evidence="3">Leaf</tissue>
    </source>
</reference>
<dbReference type="InterPro" id="IPR051357">
    <property type="entry name" value="H3K9_HMTase_SUVAR3-9"/>
</dbReference>
<dbReference type="Proteomes" id="UP001237642">
    <property type="component" value="Unassembled WGS sequence"/>
</dbReference>
<feature type="region of interest" description="Disordered" evidence="1">
    <location>
        <begin position="1"/>
        <end position="23"/>
    </location>
</feature>
<dbReference type="GO" id="GO:0003690">
    <property type="term" value="F:double-stranded DNA binding"/>
    <property type="evidence" value="ECO:0007669"/>
    <property type="project" value="TreeGrafter"/>
</dbReference>
<evidence type="ECO:0000259" key="2">
    <source>
        <dbReference type="PROSITE" id="PS50280"/>
    </source>
</evidence>
<protein>
    <recommendedName>
        <fullName evidence="2">SET domain-containing protein</fullName>
    </recommendedName>
</protein>
<accession>A0AAD8GU01</accession>
<sequence length="561" mass="63571">MASPCLDRGHEAHPNHKIEGSERLRRRFQEEIVLNKDEEAEAAEREFQDNGFTLVLDDEEDPQEDLEWRKQARPEKKKEEEQVEVAYCPTEPVRIRHQDCFITPGVYKRDQIYVCIVLVRRQYLYKYQHAGINVLVVGILELISSGALVCKYTRVIRKSDELDAVSLNEYVMEIDCVQTIKEGYGRKTEFRPLTLNSENSFIANDVLFILFFQKDVSAFTNLLEKADDTNDEELEFSLDGGSTNNVSIFINHSCDPNLFLQCMLEEHHDPRLARVFLVASEDIPPLQSIGIVCQSTGQSWEMLPLSMSLMEHLNDPVGIHPIRVEQGKCKADVVLIGLIRFFPAGIPFCPNVEHFMRLVCWVHWCANTSPVEDANSAIQALDATVTTMTFFNKAGSLLRQNLCNKHVSIEGSASNLSIFQLRRHASSSVFVAGLSKSTDDVELRKTFQEYGKVVDVENANSASQALDATDLKGRTISVVEAIEKRRNTGYGNGGGAIGELLDLSYAQKSLGIVRSRVVRWQHRWGGTCGHSWGGMVLWLRYFSTTWPRLRGAFVKISYLLW</sequence>
<feature type="domain" description="SET" evidence="2">
    <location>
        <begin position="191"/>
        <end position="294"/>
    </location>
</feature>
<dbReference type="Pfam" id="PF00856">
    <property type="entry name" value="SET"/>
    <property type="match status" value="1"/>
</dbReference>
<dbReference type="Gene3D" id="3.30.70.330">
    <property type="match status" value="1"/>
</dbReference>
<keyword evidence="4" id="KW-1185">Reference proteome</keyword>
<dbReference type="PANTHER" id="PTHR45660">
    <property type="entry name" value="HISTONE-LYSINE N-METHYLTRANSFERASE SETMAR"/>
    <property type="match status" value="1"/>
</dbReference>
<reference evidence="3" key="1">
    <citation type="submission" date="2023-02" db="EMBL/GenBank/DDBJ databases">
        <title>Genome of toxic invasive species Heracleum sosnowskyi carries increased number of genes despite the absence of recent whole-genome duplications.</title>
        <authorList>
            <person name="Schelkunov M."/>
            <person name="Shtratnikova V."/>
            <person name="Makarenko M."/>
            <person name="Klepikova A."/>
            <person name="Omelchenko D."/>
            <person name="Novikova G."/>
            <person name="Obukhova E."/>
            <person name="Bogdanov V."/>
            <person name="Penin A."/>
            <person name="Logacheva M."/>
        </authorList>
    </citation>
    <scope>NUCLEOTIDE SEQUENCE</scope>
    <source>
        <strain evidence="3">Hsosn_3</strain>
        <tissue evidence="3">Leaf</tissue>
    </source>
</reference>
<organism evidence="3 4">
    <name type="scientific">Heracleum sosnowskyi</name>
    <dbReference type="NCBI Taxonomy" id="360622"/>
    <lineage>
        <taxon>Eukaryota</taxon>
        <taxon>Viridiplantae</taxon>
        <taxon>Streptophyta</taxon>
        <taxon>Embryophyta</taxon>
        <taxon>Tracheophyta</taxon>
        <taxon>Spermatophyta</taxon>
        <taxon>Magnoliopsida</taxon>
        <taxon>eudicotyledons</taxon>
        <taxon>Gunneridae</taxon>
        <taxon>Pentapetalae</taxon>
        <taxon>asterids</taxon>
        <taxon>campanulids</taxon>
        <taxon>Apiales</taxon>
        <taxon>Apiaceae</taxon>
        <taxon>Apioideae</taxon>
        <taxon>apioid superclade</taxon>
        <taxon>Tordylieae</taxon>
        <taxon>Tordyliinae</taxon>
        <taxon>Heracleum</taxon>
    </lineage>
</organism>
<dbReference type="EMBL" id="JAUIZM010000011">
    <property type="protein sequence ID" value="KAK1354115.1"/>
    <property type="molecule type" value="Genomic_DNA"/>
</dbReference>
<dbReference type="AlphaFoldDB" id="A0AAD8GU01"/>
<dbReference type="InterPro" id="IPR046341">
    <property type="entry name" value="SET_dom_sf"/>
</dbReference>
<dbReference type="InterPro" id="IPR001214">
    <property type="entry name" value="SET_dom"/>
</dbReference>
<comment type="caution">
    <text evidence="3">The sequence shown here is derived from an EMBL/GenBank/DDBJ whole genome shotgun (WGS) entry which is preliminary data.</text>
</comment>
<evidence type="ECO:0000313" key="4">
    <source>
        <dbReference type="Proteomes" id="UP001237642"/>
    </source>
</evidence>
<dbReference type="InterPro" id="IPR012677">
    <property type="entry name" value="Nucleotide-bd_a/b_plait_sf"/>
</dbReference>
<dbReference type="Gene3D" id="2.170.270.10">
    <property type="entry name" value="SET domain"/>
    <property type="match status" value="1"/>
</dbReference>
<dbReference type="SUPFAM" id="SSF82199">
    <property type="entry name" value="SET domain"/>
    <property type="match status" value="1"/>
</dbReference>
<dbReference type="GO" id="GO:0042054">
    <property type="term" value="F:histone methyltransferase activity"/>
    <property type="evidence" value="ECO:0007669"/>
    <property type="project" value="TreeGrafter"/>
</dbReference>
<name>A0AAD8GU01_9APIA</name>
<dbReference type="InterPro" id="IPR035979">
    <property type="entry name" value="RBD_domain_sf"/>
</dbReference>